<dbReference type="SFLD" id="SFLDS00029">
    <property type="entry name" value="Radical_SAM"/>
    <property type="match status" value="1"/>
</dbReference>
<feature type="domain" description="Radical SAM core" evidence="11">
    <location>
        <begin position="36"/>
        <end position="282"/>
    </location>
</feature>
<dbReference type="SFLD" id="SFLDG01067">
    <property type="entry name" value="SPASM/twitch_domain_containing"/>
    <property type="match status" value="1"/>
</dbReference>
<keyword evidence="5" id="KW-0949">S-adenosyl-L-methionine</keyword>
<keyword evidence="4" id="KW-0004">4Fe-4S</keyword>
<dbReference type="InterPro" id="IPR007197">
    <property type="entry name" value="rSAM"/>
</dbReference>
<dbReference type="SFLD" id="SFLDF00281">
    <property type="entry name" value="FeMo_cofactor_biosynthesis_pro"/>
    <property type="match status" value="1"/>
</dbReference>
<keyword evidence="9" id="KW-0535">Nitrogen fixation</keyword>
<keyword evidence="13" id="KW-1185">Reference proteome</keyword>
<evidence type="ECO:0000256" key="6">
    <source>
        <dbReference type="ARBA" id="ARBA00022723"/>
    </source>
</evidence>
<sequence>MTIQPLKQANGENPLSAQASKQAALVAKHPCFSKAGHQYARIHLPVAPACNIQCNYCNRKFDCSNETRPGVVSKLLSPAAAVKRFVKVKKHVPETQVVGIAGPGDPLANPKATLASLKAIEKVDTDVHLCVSTNGLALADQLESLMEAGVRHLTITINCIDADIGQRIYPWVYFNQRRLRGREAAQTLIDRQLLGLEAAIKAGMLVKVNTVLIPGINDFHIESLAKELGRYGAFIHNIMPLISDPAHGTYFGLMGQREPTKQELNLAREQAGQSMQQMTHCQQCRADAVGKLGQDIDLAALENSEPAQVARSIQVAIASSSLSLIDQHFGHATQFSMYRVSADEITQLDDFSWQQYCQGSEQCDDSAVKDLSQLKHVDTILCSRIGHAPQLELSAMNVKANTDYALRDIRGALEDLQQQLAAQQATTSKSSCSMGECS</sequence>
<evidence type="ECO:0000256" key="4">
    <source>
        <dbReference type="ARBA" id="ARBA00022485"/>
    </source>
</evidence>
<dbReference type="RefSeq" id="WP_016401522.1">
    <property type="nucleotide sequence ID" value="NZ_BARX01000010.1"/>
</dbReference>
<evidence type="ECO:0000256" key="2">
    <source>
        <dbReference type="ARBA" id="ARBA00005155"/>
    </source>
</evidence>
<comment type="caution">
    <text evidence="12">The sequence shown here is derived from an EMBL/GenBank/DDBJ whole genome shotgun (WGS) entry which is preliminary data.</text>
</comment>
<dbReference type="UniPathway" id="UPA00782"/>
<dbReference type="Pfam" id="PF04055">
    <property type="entry name" value="Radical_SAM"/>
    <property type="match status" value="1"/>
</dbReference>
<keyword evidence="10" id="KW-0456">Lyase</keyword>
<dbReference type="InterPro" id="IPR003731">
    <property type="entry name" value="Di-Nase_FeMo-co_biosynth"/>
</dbReference>
<evidence type="ECO:0000259" key="11">
    <source>
        <dbReference type="PROSITE" id="PS51918"/>
    </source>
</evidence>
<dbReference type="PANTHER" id="PTHR43787:SF13">
    <property type="entry name" value="FEMO COFACTOR BIOSYNTHESIS PROTEIN NIFB"/>
    <property type="match status" value="1"/>
</dbReference>
<evidence type="ECO:0000256" key="8">
    <source>
        <dbReference type="ARBA" id="ARBA00023014"/>
    </source>
</evidence>
<comment type="pathway">
    <text evidence="2">Cofactor biosynthesis; Fe-Mo cofactor biosynthesis.</text>
</comment>
<dbReference type="PANTHER" id="PTHR43787">
    <property type="entry name" value="FEMO COFACTOR BIOSYNTHESIS PROTEIN NIFB-RELATED"/>
    <property type="match status" value="1"/>
</dbReference>
<evidence type="ECO:0000256" key="9">
    <source>
        <dbReference type="ARBA" id="ARBA00023231"/>
    </source>
</evidence>
<organism evidence="12 13">
    <name type="scientific">Agarivorans albus MKT 106</name>
    <dbReference type="NCBI Taxonomy" id="1331007"/>
    <lineage>
        <taxon>Bacteria</taxon>
        <taxon>Pseudomonadati</taxon>
        <taxon>Pseudomonadota</taxon>
        <taxon>Gammaproteobacteria</taxon>
        <taxon>Alteromonadales</taxon>
        <taxon>Alteromonadaceae</taxon>
        <taxon>Agarivorans</taxon>
    </lineage>
</organism>
<dbReference type="InterPro" id="IPR036105">
    <property type="entry name" value="DiNase_FeMo-co_biosyn_sf"/>
</dbReference>
<proteinExistence type="inferred from homology"/>
<keyword evidence="7" id="KW-0408">Iron</keyword>
<dbReference type="EMBL" id="BARX01000010">
    <property type="protein sequence ID" value="GAD01754.1"/>
    <property type="molecule type" value="Genomic_DNA"/>
</dbReference>
<dbReference type="SUPFAM" id="SSF53146">
    <property type="entry name" value="Nitrogenase accessory factor-like"/>
    <property type="match status" value="1"/>
</dbReference>
<evidence type="ECO:0000256" key="3">
    <source>
        <dbReference type="ARBA" id="ARBA00006804"/>
    </source>
</evidence>
<evidence type="ECO:0000256" key="10">
    <source>
        <dbReference type="ARBA" id="ARBA00023239"/>
    </source>
</evidence>
<dbReference type="GO" id="GO:0051539">
    <property type="term" value="F:4 iron, 4 sulfur cluster binding"/>
    <property type="evidence" value="ECO:0007669"/>
    <property type="project" value="UniProtKB-KW"/>
</dbReference>
<evidence type="ECO:0000256" key="7">
    <source>
        <dbReference type="ARBA" id="ARBA00023004"/>
    </source>
</evidence>
<dbReference type="GO" id="GO:0046872">
    <property type="term" value="F:metal ion binding"/>
    <property type="evidence" value="ECO:0007669"/>
    <property type="project" value="UniProtKB-KW"/>
</dbReference>
<evidence type="ECO:0000313" key="12">
    <source>
        <dbReference type="EMBL" id="GAD01754.1"/>
    </source>
</evidence>
<evidence type="ECO:0000313" key="13">
    <source>
        <dbReference type="Proteomes" id="UP000014461"/>
    </source>
</evidence>
<comment type="similarity">
    <text evidence="3">Belongs to the radical SAM superfamily. NifB family.</text>
</comment>
<reference evidence="12" key="1">
    <citation type="journal article" date="2013" name="Genome Announc.">
        <title>Draft Genome Sequence of Agarivorans albus Strain MKT 106T, an Agarolytic Marine Bacterium.</title>
        <authorList>
            <person name="Yasuike M."/>
            <person name="Nakamura Y."/>
            <person name="Kai W."/>
            <person name="Fujiwara A."/>
            <person name="Fukui Y."/>
            <person name="Satomi M."/>
            <person name="Sano M."/>
        </authorList>
    </citation>
    <scope>NUCLEOTIDE SEQUENCE [LARGE SCALE GENOMIC DNA]</scope>
</reference>
<dbReference type="SFLD" id="SFLDG01068">
    <property type="entry name" value="FeMo_cofactor_biosynthesis_pro"/>
    <property type="match status" value="1"/>
</dbReference>
<accession>R9PK56</accession>
<dbReference type="NCBIfam" id="TIGR01290">
    <property type="entry name" value="nifB"/>
    <property type="match status" value="1"/>
</dbReference>
<keyword evidence="6" id="KW-0479">Metal-binding</keyword>
<dbReference type="OrthoDB" id="9785734at2"/>
<evidence type="ECO:0000256" key="5">
    <source>
        <dbReference type="ARBA" id="ARBA00022691"/>
    </source>
</evidence>
<protein>
    <submittedName>
        <fullName evidence="12">Nitrogenase FeMo-cofactor synthesis FeS core scaffold and assembly protein NifB</fullName>
    </submittedName>
</protein>
<dbReference type="InterPro" id="IPR013785">
    <property type="entry name" value="Aldolase_TIM"/>
</dbReference>
<dbReference type="AlphaFoldDB" id="R9PK56"/>
<dbReference type="InterPro" id="IPR005980">
    <property type="entry name" value="Nase_CF_NifB"/>
</dbReference>
<dbReference type="PROSITE" id="PS51918">
    <property type="entry name" value="RADICAL_SAM"/>
    <property type="match status" value="1"/>
</dbReference>
<name>R9PK56_AGAAL</name>
<dbReference type="Gene3D" id="3.20.20.70">
    <property type="entry name" value="Aldolase class I"/>
    <property type="match status" value="1"/>
</dbReference>
<dbReference type="Proteomes" id="UP000014461">
    <property type="component" value="Unassembled WGS sequence"/>
</dbReference>
<dbReference type="STRING" id="1331007.AALB_1834"/>
<dbReference type="InterPro" id="IPR058240">
    <property type="entry name" value="rSAM_sf"/>
</dbReference>
<dbReference type="CDD" id="cd01335">
    <property type="entry name" value="Radical_SAM"/>
    <property type="match status" value="1"/>
</dbReference>
<dbReference type="Pfam" id="PF02579">
    <property type="entry name" value="Nitro_FeMo-Co"/>
    <property type="match status" value="1"/>
</dbReference>
<gene>
    <name evidence="12" type="ORF">AALB_1834</name>
</gene>
<evidence type="ECO:0000256" key="1">
    <source>
        <dbReference type="ARBA" id="ARBA00001966"/>
    </source>
</evidence>
<dbReference type="Gene3D" id="3.30.420.130">
    <property type="entry name" value="Dinitrogenase iron-molybdenum cofactor biosynthesis domain"/>
    <property type="match status" value="1"/>
</dbReference>
<dbReference type="GO" id="GO:0016829">
    <property type="term" value="F:lyase activity"/>
    <property type="evidence" value="ECO:0007669"/>
    <property type="project" value="UniProtKB-KW"/>
</dbReference>
<dbReference type="SUPFAM" id="SSF102114">
    <property type="entry name" value="Radical SAM enzymes"/>
    <property type="match status" value="1"/>
</dbReference>
<dbReference type="InterPro" id="IPR000385">
    <property type="entry name" value="MoaA_NifB_PqqE_Fe-S-bd_CS"/>
</dbReference>
<dbReference type="PROSITE" id="PS01305">
    <property type="entry name" value="MOAA_NIFB_PQQE"/>
    <property type="match status" value="1"/>
</dbReference>
<comment type="cofactor">
    <cofactor evidence="1">
        <name>[4Fe-4S] cluster</name>
        <dbReference type="ChEBI" id="CHEBI:49883"/>
    </cofactor>
</comment>
<keyword evidence="8" id="KW-0411">Iron-sulfur</keyword>